<evidence type="ECO:0000256" key="1">
    <source>
        <dbReference type="SAM" id="MobiDB-lite"/>
    </source>
</evidence>
<feature type="compositionally biased region" description="Low complexity" evidence="1">
    <location>
        <begin position="276"/>
        <end position="288"/>
    </location>
</feature>
<feature type="compositionally biased region" description="Basic residues" evidence="1">
    <location>
        <begin position="136"/>
        <end position="149"/>
    </location>
</feature>
<sequence length="360" mass="39922">MNTPHPAIVLRDFDTGDVVFRLPWEQVKTYKAILAQAHTHAHLTAHDPALHLHIQGTECKGSIYEETWDNGFYIRYLIKNVGSRHAPKGEVEVFVHFSKERKERKVRFLIDGEMLGTDFVQKAEETEGEKKDGKGGRVRPRAVRPKPGVRRRDEGEEGDAGHAMGAGSAQLQATPAAAAAAVAAAQSKVDKLKKRISQYSYGKTTTQAPSLAGDEGDHTLQVTNDDGFEEDDTQDARAQGQSEHENHHKPDEASGLQPAARSLNQSTPVHPRQLQDDQPPSTPSPSQSAHYHGDEGFGRSGENPIFESPRFEEESPMLMVVNVSEETQEQEDTHPDRDRDSDPGTWEVKRENGSPVDLFM</sequence>
<feature type="region of interest" description="Disordered" evidence="1">
    <location>
        <begin position="121"/>
        <end position="169"/>
    </location>
</feature>
<evidence type="ECO:0000313" key="2">
    <source>
        <dbReference type="EMBL" id="KAF2004577.1"/>
    </source>
</evidence>
<accession>A0A6A5WSN0</accession>
<feature type="compositionally biased region" description="Basic and acidic residues" evidence="1">
    <location>
        <begin position="331"/>
        <end position="352"/>
    </location>
</feature>
<gene>
    <name evidence="2" type="ORF">P154DRAFT_560411</name>
</gene>
<proteinExistence type="predicted"/>
<feature type="compositionally biased region" description="Basic and acidic residues" evidence="1">
    <location>
        <begin position="121"/>
        <end position="135"/>
    </location>
</feature>
<protein>
    <submittedName>
        <fullName evidence="2">Uncharacterized protein</fullName>
    </submittedName>
</protein>
<dbReference type="AlphaFoldDB" id="A0A6A5WSN0"/>
<name>A0A6A5WSN0_9PLEO</name>
<reference evidence="2" key="1">
    <citation type="journal article" date="2020" name="Stud. Mycol.">
        <title>101 Dothideomycetes genomes: a test case for predicting lifestyles and emergence of pathogens.</title>
        <authorList>
            <person name="Haridas S."/>
            <person name="Albert R."/>
            <person name="Binder M."/>
            <person name="Bloem J."/>
            <person name="Labutti K."/>
            <person name="Salamov A."/>
            <person name="Andreopoulos B."/>
            <person name="Baker S."/>
            <person name="Barry K."/>
            <person name="Bills G."/>
            <person name="Bluhm B."/>
            <person name="Cannon C."/>
            <person name="Castanera R."/>
            <person name="Culley D."/>
            <person name="Daum C."/>
            <person name="Ezra D."/>
            <person name="Gonzalez J."/>
            <person name="Henrissat B."/>
            <person name="Kuo A."/>
            <person name="Liang C."/>
            <person name="Lipzen A."/>
            <person name="Lutzoni F."/>
            <person name="Magnuson J."/>
            <person name="Mondo S."/>
            <person name="Nolan M."/>
            <person name="Ohm R."/>
            <person name="Pangilinan J."/>
            <person name="Park H.-J."/>
            <person name="Ramirez L."/>
            <person name="Alfaro M."/>
            <person name="Sun H."/>
            <person name="Tritt A."/>
            <person name="Yoshinaga Y."/>
            <person name="Zwiers L.-H."/>
            <person name="Turgeon B."/>
            <person name="Goodwin S."/>
            <person name="Spatafora J."/>
            <person name="Crous P."/>
            <person name="Grigoriev I."/>
        </authorList>
    </citation>
    <scope>NUCLEOTIDE SEQUENCE</scope>
    <source>
        <strain evidence="2">CBS 123094</strain>
    </source>
</reference>
<feature type="region of interest" description="Disordered" evidence="1">
    <location>
        <begin position="202"/>
        <end position="360"/>
    </location>
</feature>
<organism evidence="2 3">
    <name type="scientific">Amniculicola lignicola CBS 123094</name>
    <dbReference type="NCBI Taxonomy" id="1392246"/>
    <lineage>
        <taxon>Eukaryota</taxon>
        <taxon>Fungi</taxon>
        <taxon>Dikarya</taxon>
        <taxon>Ascomycota</taxon>
        <taxon>Pezizomycotina</taxon>
        <taxon>Dothideomycetes</taxon>
        <taxon>Pleosporomycetidae</taxon>
        <taxon>Pleosporales</taxon>
        <taxon>Amniculicolaceae</taxon>
        <taxon>Amniculicola</taxon>
    </lineage>
</organism>
<keyword evidence="3" id="KW-1185">Reference proteome</keyword>
<dbReference type="EMBL" id="ML977566">
    <property type="protein sequence ID" value="KAF2004577.1"/>
    <property type="molecule type" value="Genomic_DNA"/>
</dbReference>
<feature type="compositionally biased region" description="Basic and acidic residues" evidence="1">
    <location>
        <begin position="242"/>
        <end position="252"/>
    </location>
</feature>
<dbReference type="Proteomes" id="UP000799779">
    <property type="component" value="Unassembled WGS sequence"/>
</dbReference>
<evidence type="ECO:0000313" key="3">
    <source>
        <dbReference type="Proteomes" id="UP000799779"/>
    </source>
</evidence>